<dbReference type="Pfam" id="PF03123">
    <property type="entry name" value="CAT_RBD"/>
    <property type="match status" value="1"/>
</dbReference>
<dbReference type="Gene3D" id="2.30.24.10">
    <property type="entry name" value="CAT RNA-binding domain"/>
    <property type="match status" value="1"/>
</dbReference>
<dbReference type="SUPFAM" id="SSF50151">
    <property type="entry name" value="SacY-like RNA-binding domain"/>
    <property type="match status" value="1"/>
</dbReference>
<organism evidence="3 4">
    <name type="scientific">Pantoea ananatis (strain LMG 20103)</name>
    <dbReference type="NCBI Taxonomy" id="706191"/>
    <lineage>
        <taxon>Bacteria</taxon>
        <taxon>Pseudomonadati</taxon>
        <taxon>Pseudomonadota</taxon>
        <taxon>Gammaproteobacteria</taxon>
        <taxon>Enterobacterales</taxon>
        <taxon>Erwiniaceae</taxon>
        <taxon>Pantoea</taxon>
    </lineage>
</organism>
<dbReference type="InterPro" id="IPR036650">
    <property type="entry name" value="CAT_RNA-bd_dom_sf"/>
</dbReference>
<dbReference type="SMART" id="SM01061">
    <property type="entry name" value="CAT_RBD"/>
    <property type="match status" value="1"/>
</dbReference>
<dbReference type="NCBIfam" id="NF046042">
    <property type="entry name" value="LicT"/>
    <property type="match status" value="1"/>
</dbReference>
<gene>
    <name evidence="3" type="primary">licT</name>
    <name evidence="3" type="ordered locus">PANA_1569</name>
</gene>
<accession>D4GCR3</accession>
<dbReference type="InterPro" id="IPR050661">
    <property type="entry name" value="BglG_antiterminators"/>
</dbReference>
<dbReference type="Pfam" id="PF00874">
    <property type="entry name" value="PRD"/>
    <property type="match status" value="2"/>
</dbReference>
<dbReference type="STRING" id="706191.PANA_1569"/>
<proteinExistence type="predicted"/>
<dbReference type="PANTHER" id="PTHR30185:SF15">
    <property type="entry name" value="CRYPTIC BETA-GLUCOSIDE BGL OPERON ANTITERMINATOR"/>
    <property type="match status" value="1"/>
</dbReference>
<dbReference type="PANTHER" id="PTHR30185">
    <property type="entry name" value="CRYPTIC BETA-GLUCOSIDE BGL OPERON ANTITERMINATOR"/>
    <property type="match status" value="1"/>
</dbReference>
<feature type="domain" description="PRD" evidence="2">
    <location>
        <begin position="171"/>
        <end position="280"/>
    </location>
</feature>
<dbReference type="PROSITE" id="PS51372">
    <property type="entry name" value="PRD_2"/>
    <property type="match status" value="2"/>
</dbReference>
<dbReference type="InterPro" id="IPR011608">
    <property type="entry name" value="PRD"/>
</dbReference>
<dbReference type="eggNOG" id="COG3711">
    <property type="taxonomic scope" value="Bacteria"/>
</dbReference>
<keyword evidence="4" id="KW-1185">Reference proteome</keyword>
<evidence type="ECO:0000259" key="2">
    <source>
        <dbReference type="PROSITE" id="PS51372"/>
    </source>
</evidence>
<dbReference type="EMBL" id="CP001875">
    <property type="protein sequence ID" value="ADD76736.1"/>
    <property type="molecule type" value="Genomic_DNA"/>
</dbReference>
<dbReference type="KEGG" id="pam:PANA_1569"/>
<protein>
    <submittedName>
        <fullName evidence="3">LicT</fullName>
    </submittedName>
</protein>
<dbReference type="InterPro" id="IPR036634">
    <property type="entry name" value="PRD_sf"/>
</dbReference>
<sequence>MLVRQILNNNVVSAVDDNGLEVILTGRGLGFNTHHGARIHPSEAEKIFRLEDSLISARFKDLVSEVPIDILQLTADIVSLAREKLNRKLSEGLYVTLADHLHFALQRHKNNAPLTNPLEWEVRHFYTAEYAIGRQALGMVVARTGMLLPDSEACSIALHIVNAGLHDTLGKTAKITQLLYQLQHIVKYFFTLSMDEHSLNYQRFITHLKFFAQRVIDGEVLNNNDEEFFALAQQRYARTLKCVEAINEFVKKHYHHSMSHSEKLYLTVHIENIVQRSTPSVLPRKEY</sequence>
<name>D4GCR3_PANAM</name>
<dbReference type="GO" id="GO:0003723">
    <property type="term" value="F:RNA binding"/>
    <property type="evidence" value="ECO:0007669"/>
    <property type="project" value="InterPro"/>
</dbReference>
<dbReference type="Proteomes" id="UP000001702">
    <property type="component" value="Chromosome"/>
</dbReference>
<dbReference type="GO" id="GO:0006355">
    <property type="term" value="P:regulation of DNA-templated transcription"/>
    <property type="evidence" value="ECO:0007669"/>
    <property type="project" value="InterPro"/>
</dbReference>
<evidence type="ECO:0000313" key="4">
    <source>
        <dbReference type="Proteomes" id="UP000001702"/>
    </source>
</evidence>
<dbReference type="AlphaFoldDB" id="D4GCR3"/>
<reference evidence="3 4" key="1">
    <citation type="journal article" date="2010" name="J. Bacteriol.">
        <title>Genome sequence of Pantoea ananatis LMG20103, the causative agent of Eucalyptus blight and dieback.</title>
        <authorList>
            <person name="De Maayer P."/>
            <person name="Chan W.Y."/>
            <person name="Venter S.N."/>
            <person name="Toth I.K."/>
            <person name="Birch P.R."/>
            <person name="Joubert F."/>
            <person name="Coutinho T.A."/>
        </authorList>
    </citation>
    <scope>NUCLEOTIDE SEQUENCE [LARGE SCALE GENOMIC DNA]</scope>
    <source>
        <strain evidence="3 4">LMG 20103</strain>
    </source>
</reference>
<feature type="domain" description="PRD" evidence="2">
    <location>
        <begin position="65"/>
        <end position="170"/>
    </location>
</feature>
<dbReference type="Gene3D" id="1.10.1790.10">
    <property type="entry name" value="PRD domain"/>
    <property type="match status" value="2"/>
</dbReference>
<evidence type="ECO:0000256" key="1">
    <source>
        <dbReference type="ARBA" id="ARBA00022737"/>
    </source>
</evidence>
<dbReference type="SUPFAM" id="SSF63520">
    <property type="entry name" value="PTS-regulatory domain, PRD"/>
    <property type="match status" value="2"/>
</dbReference>
<evidence type="ECO:0000313" key="3">
    <source>
        <dbReference type="EMBL" id="ADD76736.1"/>
    </source>
</evidence>
<keyword evidence="1" id="KW-0677">Repeat</keyword>
<dbReference type="RefSeq" id="WP_013025452.1">
    <property type="nucleotide sequence ID" value="NC_013956.2"/>
</dbReference>
<dbReference type="HOGENOM" id="CLU_078802_0_0_6"/>
<dbReference type="InterPro" id="IPR004341">
    <property type="entry name" value="CAT_RNA-bd_dom"/>
</dbReference>